<dbReference type="InterPro" id="IPR047629">
    <property type="entry name" value="IS1182_transpos"/>
</dbReference>
<accession>A0ABY7HDY8</accession>
<feature type="region of interest" description="Disordered" evidence="1">
    <location>
        <begin position="229"/>
        <end position="268"/>
    </location>
</feature>
<dbReference type="Pfam" id="PF01609">
    <property type="entry name" value="DDE_Tnp_1"/>
    <property type="match status" value="1"/>
</dbReference>
<reference evidence="4" key="1">
    <citation type="submission" date="2022-11" db="EMBL/GenBank/DDBJ databases">
        <title>Minimal conservation of predation-associated metabolite biosynthetic gene clusters underscores biosynthetic potential of Myxococcota including descriptions for ten novel species: Archangium lansinium sp. nov., Myxococcus landrumus sp. nov., Nannocystis bai.</title>
        <authorList>
            <person name="Ahearne A."/>
            <person name="Stevens C."/>
            <person name="Dowd S."/>
        </authorList>
    </citation>
    <scope>NUCLEOTIDE SEQUENCE</scope>
    <source>
        <strain evidence="4">Fl3</strain>
    </source>
</reference>
<dbReference type="InterPro" id="IPR008490">
    <property type="entry name" value="Transposase_InsH_N"/>
</dbReference>
<dbReference type="InterPro" id="IPR002559">
    <property type="entry name" value="Transposase_11"/>
</dbReference>
<keyword evidence="5" id="KW-1185">Reference proteome</keyword>
<dbReference type="PANTHER" id="PTHR33408">
    <property type="entry name" value="TRANSPOSASE"/>
    <property type="match status" value="1"/>
</dbReference>
<sequence length="459" mass="51394">MSKTFRPWEIDQLQLLPPSVHEFVPEGHVAHFVRELVRESLDLSEIFGAYTEERGQPPFHPAMMTALLLYAYSQGVFSSRKIAQACEQRVDFMAVTACQQPDHRTINDFRRRHLPALGGLFGQVLRLCQRAGLVKLGHVALDGTKIKANASKHKAMSYARMKEVEPQLAAEVARWFAEAEDLDRSEDDRHADGRTDEMPAWVQSKQERLAKIRAAMAVLEAEAAAEAAAREEDRRAAEEARVRDEKRPEPTVPRPHHMADGTPSDKAQRNFTDPESKLMMTKDGFVQGYNAQAAVDSASQVIVAEMVLAEQNDVRALAPMLAQIKANTGRQTRELSADAGYCSEANLRELGRRHVRGYIATGRIKHGEGSAKGRIGQLPGTQAHDMRMRLARAGYRSRYRLRKQVVEPVFGQIKAALGFGRFFMRGMKKVQLEWRLVCTAHNLRKLLTAIGRAALAAAR</sequence>
<dbReference type="Proteomes" id="UP001164459">
    <property type="component" value="Chromosome"/>
</dbReference>
<dbReference type="EMBL" id="CP114040">
    <property type="protein sequence ID" value="WAS97496.1"/>
    <property type="molecule type" value="Genomic_DNA"/>
</dbReference>
<evidence type="ECO:0000313" key="4">
    <source>
        <dbReference type="EMBL" id="WAS97496.1"/>
    </source>
</evidence>
<name>A0ABY7HDY8_9BACT</name>
<feature type="domain" description="Transposase IS4-like" evidence="2">
    <location>
        <begin position="280"/>
        <end position="443"/>
    </location>
</feature>
<evidence type="ECO:0000256" key="1">
    <source>
        <dbReference type="SAM" id="MobiDB-lite"/>
    </source>
</evidence>
<feature type="domain" description="Transposase InsH N-terminal" evidence="3">
    <location>
        <begin position="20"/>
        <end position="112"/>
    </location>
</feature>
<dbReference type="PANTHER" id="PTHR33408:SF4">
    <property type="entry name" value="TRANSPOSASE DDE DOMAIN-CONTAINING PROTEIN"/>
    <property type="match status" value="1"/>
</dbReference>
<dbReference type="RefSeq" id="WP_269039867.1">
    <property type="nucleotide sequence ID" value="NZ_CP114040.1"/>
</dbReference>
<proteinExistence type="predicted"/>
<organism evidence="4 5">
    <name type="scientific">Nannocystis punicea</name>
    <dbReference type="NCBI Taxonomy" id="2995304"/>
    <lineage>
        <taxon>Bacteria</taxon>
        <taxon>Pseudomonadati</taxon>
        <taxon>Myxococcota</taxon>
        <taxon>Polyangia</taxon>
        <taxon>Nannocystales</taxon>
        <taxon>Nannocystaceae</taxon>
        <taxon>Nannocystis</taxon>
    </lineage>
</organism>
<evidence type="ECO:0000259" key="2">
    <source>
        <dbReference type="Pfam" id="PF01609"/>
    </source>
</evidence>
<evidence type="ECO:0000259" key="3">
    <source>
        <dbReference type="Pfam" id="PF05598"/>
    </source>
</evidence>
<protein>
    <submittedName>
        <fullName evidence="4">IS1182 family transposase</fullName>
    </submittedName>
</protein>
<dbReference type="Pfam" id="PF05598">
    <property type="entry name" value="DUF772"/>
    <property type="match status" value="1"/>
</dbReference>
<evidence type="ECO:0000313" key="5">
    <source>
        <dbReference type="Proteomes" id="UP001164459"/>
    </source>
</evidence>
<gene>
    <name evidence="4" type="ORF">O0S08_15230</name>
</gene>
<feature type="compositionally biased region" description="Basic and acidic residues" evidence="1">
    <location>
        <begin position="229"/>
        <end position="249"/>
    </location>
</feature>
<dbReference type="NCBIfam" id="NF033551">
    <property type="entry name" value="transpos_IS1182"/>
    <property type="match status" value="1"/>
</dbReference>